<evidence type="ECO:0008006" key="3">
    <source>
        <dbReference type="Google" id="ProtNLM"/>
    </source>
</evidence>
<accession>A0ABW1NLV8</accession>
<evidence type="ECO:0000313" key="1">
    <source>
        <dbReference type="EMBL" id="MFC6083654.1"/>
    </source>
</evidence>
<sequence>MDVTTFLLNYDDGALRITSLTGVPGVRVEGQLDYRGVITVMGALTATRKDDKPPSLDLSGLWFIDVQSLRTLEIASQRGLVNITAVSPWLGRLLERTHWDGMLGRYAVEGQRRAVRSRTQCERLSPL</sequence>
<gene>
    <name evidence="1" type="ORF">ACFP1K_20970</name>
</gene>
<keyword evidence="2" id="KW-1185">Reference proteome</keyword>
<dbReference type="SUPFAM" id="SSF52091">
    <property type="entry name" value="SpoIIaa-like"/>
    <property type="match status" value="1"/>
</dbReference>
<reference evidence="2" key="1">
    <citation type="journal article" date="2019" name="Int. J. Syst. Evol. Microbiol.">
        <title>The Global Catalogue of Microorganisms (GCM) 10K type strain sequencing project: providing services to taxonomists for standard genome sequencing and annotation.</title>
        <authorList>
            <consortium name="The Broad Institute Genomics Platform"/>
            <consortium name="The Broad Institute Genome Sequencing Center for Infectious Disease"/>
            <person name="Wu L."/>
            <person name="Ma J."/>
        </authorList>
    </citation>
    <scope>NUCLEOTIDE SEQUENCE [LARGE SCALE GENOMIC DNA]</scope>
    <source>
        <strain evidence="2">JCM 30346</strain>
    </source>
</reference>
<protein>
    <recommendedName>
        <fullName evidence="3">STAS domain-containing protein</fullName>
    </recommendedName>
</protein>
<organism evidence="1 2">
    <name type="scientific">Sphaerisporangium aureirubrum</name>
    <dbReference type="NCBI Taxonomy" id="1544736"/>
    <lineage>
        <taxon>Bacteria</taxon>
        <taxon>Bacillati</taxon>
        <taxon>Actinomycetota</taxon>
        <taxon>Actinomycetes</taxon>
        <taxon>Streptosporangiales</taxon>
        <taxon>Streptosporangiaceae</taxon>
        <taxon>Sphaerisporangium</taxon>
    </lineage>
</organism>
<comment type="caution">
    <text evidence="1">The sequence shown here is derived from an EMBL/GenBank/DDBJ whole genome shotgun (WGS) entry which is preliminary data.</text>
</comment>
<evidence type="ECO:0000313" key="2">
    <source>
        <dbReference type="Proteomes" id="UP001596137"/>
    </source>
</evidence>
<dbReference type="EMBL" id="JBHSRF010000031">
    <property type="protein sequence ID" value="MFC6083654.1"/>
    <property type="molecule type" value="Genomic_DNA"/>
</dbReference>
<dbReference type="RefSeq" id="WP_380755870.1">
    <property type="nucleotide sequence ID" value="NZ_JBHSRF010000031.1"/>
</dbReference>
<dbReference type="InterPro" id="IPR036513">
    <property type="entry name" value="STAS_dom_sf"/>
</dbReference>
<name>A0ABW1NLV8_9ACTN</name>
<dbReference type="Proteomes" id="UP001596137">
    <property type="component" value="Unassembled WGS sequence"/>
</dbReference>
<proteinExistence type="predicted"/>